<evidence type="ECO:0000256" key="7">
    <source>
        <dbReference type="HAMAP-Rule" id="MF_01057"/>
    </source>
</evidence>
<comment type="similarity">
    <text evidence="7">Belongs to the class I-like SAM-binding methyltransferase superfamily. TrmB family.</text>
</comment>
<dbReference type="Proteomes" id="UP001167919">
    <property type="component" value="Unassembled WGS sequence"/>
</dbReference>
<dbReference type="InterPro" id="IPR055361">
    <property type="entry name" value="tRNA_methyltr_TrmB_bact"/>
</dbReference>
<dbReference type="Gene3D" id="3.40.50.150">
    <property type="entry name" value="Vaccinia Virus protein VP39"/>
    <property type="match status" value="1"/>
</dbReference>
<dbReference type="PROSITE" id="PS51625">
    <property type="entry name" value="SAM_MT_TRMB"/>
    <property type="match status" value="1"/>
</dbReference>
<evidence type="ECO:0000313" key="9">
    <source>
        <dbReference type="EMBL" id="QAS69135.1"/>
    </source>
</evidence>
<dbReference type="RefSeq" id="WP_128684981.1">
    <property type="nucleotide sequence ID" value="NZ_CP029684.2"/>
</dbReference>
<dbReference type="NCBIfam" id="NF001080">
    <property type="entry name" value="PRK00121.2-2"/>
    <property type="match status" value="1"/>
</dbReference>
<organism evidence="8 11">
    <name type="scientific">Oenococcus sicerae</name>
    <dbReference type="NCBI Taxonomy" id="2203724"/>
    <lineage>
        <taxon>Bacteria</taxon>
        <taxon>Bacillati</taxon>
        <taxon>Bacillota</taxon>
        <taxon>Bacilli</taxon>
        <taxon>Lactobacillales</taxon>
        <taxon>Lactobacillaceae</taxon>
        <taxon>Oenococcus</taxon>
    </lineage>
</organism>
<keyword evidence="10" id="KW-1185">Reference proteome</keyword>
<keyword evidence="5 7" id="KW-0949">S-adenosyl-L-methionine</keyword>
<feature type="region of interest" description="Interaction with RNA" evidence="7">
    <location>
        <begin position="128"/>
        <end position="133"/>
    </location>
</feature>
<evidence type="ECO:0000256" key="5">
    <source>
        <dbReference type="ARBA" id="ARBA00022691"/>
    </source>
</evidence>
<keyword evidence="3 7" id="KW-0489">Methyltransferase</keyword>
<reference evidence="8" key="2">
    <citation type="submission" date="2019-01" db="EMBL/GenBank/DDBJ databases">
        <title>Oenococcus sicerae UCMA17102.</title>
        <authorList>
            <person name="Cousin F.J."/>
            <person name="Le Guellec R."/>
            <person name="Cretenet M."/>
        </authorList>
    </citation>
    <scope>NUCLEOTIDE SEQUENCE</scope>
    <source>
        <strain evidence="8">UCMA17102</strain>
    </source>
</reference>
<evidence type="ECO:0000313" key="8">
    <source>
        <dbReference type="EMBL" id="MDN6900857.1"/>
    </source>
</evidence>
<accession>A0AAJ1RAQ0</accession>
<comment type="pathway">
    <text evidence="7">tRNA modification; N(7)-methylguanine-tRNA biosynthesis.</text>
</comment>
<dbReference type="EMBL" id="SDWY01000004">
    <property type="protein sequence ID" value="MDN6900857.1"/>
    <property type="molecule type" value="Genomic_DNA"/>
</dbReference>
<evidence type="ECO:0000256" key="1">
    <source>
        <dbReference type="ARBA" id="ARBA00000142"/>
    </source>
</evidence>
<feature type="binding site" evidence="7">
    <location>
        <position position="71"/>
    </location>
    <ligand>
        <name>S-adenosyl-L-methionine</name>
        <dbReference type="ChEBI" id="CHEBI:59789"/>
    </ligand>
</feature>
<dbReference type="NCBIfam" id="TIGR00091">
    <property type="entry name" value="tRNA (guanosine(46)-N7)-methyltransferase TrmB"/>
    <property type="match status" value="1"/>
</dbReference>
<reference evidence="9" key="3">
    <citation type="submission" date="2020-01" db="EMBL/GenBank/DDBJ databases">
        <authorList>
            <person name="Cousin F.J."/>
            <person name="Le Guellec R."/>
            <person name="Cretenet M."/>
        </authorList>
    </citation>
    <scope>NUCLEOTIDE SEQUENCE</scope>
    <source>
        <strain evidence="9">UCMA 15228</strain>
    </source>
</reference>
<dbReference type="Proteomes" id="UP000286907">
    <property type="component" value="Chromosome"/>
</dbReference>
<dbReference type="HAMAP" id="MF_01057">
    <property type="entry name" value="tRNA_methyltr_TrmB"/>
    <property type="match status" value="1"/>
</dbReference>
<dbReference type="GO" id="GO:0008176">
    <property type="term" value="F:tRNA (guanine(46)-N7)-methyltransferase activity"/>
    <property type="evidence" value="ECO:0007669"/>
    <property type="project" value="UniProtKB-UniRule"/>
</dbReference>
<evidence type="ECO:0000256" key="4">
    <source>
        <dbReference type="ARBA" id="ARBA00022679"/>
    </source>
</evidence>
<keyword evidence="4 7" id="KW-0808">Transferase</keyword>
<feature type="binding site" evidence="7">
    <location>
        <begin position="199"/>
        <end position="202"/>
    </location>
    <ligand>
        <name>substrate</name>
    </ligand>
</feature>
<sequence>MRLRSKKWAKPFINDHRTLIIDNPSAELMKGKWASNFQNKRPIYLEIGSGKGQFILENAIKYPTINFIGLEIQPTAVAIAGKNAVESGKPLTNLRLILGNGADLTTYFAENEISKLFLNHSDPWPKAKHEKRRLTAPNFLKSYAEILMPASVIEFKTDNLGLFEYSLTSFKNFGLVWSDNEISYDLHNEIKKNPANIETEYEKKFASMNQPEYWIKANFPA</sequence>
<evidence type="ECO:0000256" key="6">
    <source>
        <dbReference type="ARBA" id="ARBA00022694"/>
    </source>
</evidence>
<dbReference type="GO" id="GO:0043527">
    <property type="term" value="C:tRNA methyltransferase complex"/>
    <property type="evidence" value="ECO:0007669"/>
    <property type="project" value="TreeGrafter"/>
</dbReference>
<dbReference type="EMBL" id="CP029684">
    <property type="protein sequence ID" value="QAS69135.1"/>
    <property type="molecule type" value="Genomic_DNA"/>
</dbReference>
<evidence type="ECO:0000256" key="2">
    <source>
        <dbReference type="ARBA" id="ARBA00003015"/>
    </source>
</evidence>
<gene>
    <name evidence="7 8" type="primary">trmB</name>
    <name evidence="9" type="ORF">DLJ48_00640</name>
    <name evidence="8" type="ORF">EVC35_07655</name>
</gene>
<proteinExistence type="inferred from homology"/>
<feature type="binding site" evidence="7">
    <location>
        <position position="122"/>
    </location>
    <ligand>
        <name>S-adenosyl-L-methionine</name>
        <dbReference type="ChEBI" id="CHEBI:59789"/>
    </ligand>
</feature>
<dbReference type="AlphaFoldDB" id="A0AAJ1RAQ0"/>
<evidence type="ECO:0000313" key="11">
    <source>
        <dbReference type="Proteomes" id="UP001167919"/>
    </source>
</evidence>
<dbReference type="SUPFAM" id="SSF53335">
    <property type="entry name" value="S-adenosyl-L-methionine-dependent methyltransferases"/>
    <property type="match status" value="1"/>
</dbReference>
<dbReference type="InterPro" id="IPR029063">
    <property type="entry name" value="SAM-dependent_MTases_sf"/>
</dbReference>
<dbReference type="Pfam" id="PF02390">
    <property type="entry name" value="Methyltransf_4"/>
    <property type="match status" value="1"/>
</dbReference>
<dbReference type="PANTHER" id="PTHR23417">
    <property type="entry name" value="3-DEOXY-D-MANNO-OCTULOSONIC-ACID TRANSFERASE/TRNA GUANINE-N 7 - -METHYLTRANSFERASE"/>
    <property type="match status" value="1"/>
</dbReference>
<keyword evidence="6 7" id="KW-0819">tRNA processing</keyword>
<feature type="binding site" evidence="7">
    <location>
        <position position="126"/>
    </location>
    <ligand>
        <name>substrate</name>
    </ligand>
</feature>
<feature type="binding site" evidence="7">
    <location>
        <position position="158"/>
    </location>
    <ligand>
        <name>substrate</name>
    </ligand>
</feature>
<protein>
    <recommendedName>
        <fullName evidence="7">tRNA (guanine-N(7)-)-methyltransferase</fullName>
        <ecNumber evidence="7">2.1.1.33</ecNumber>
    </recommendedName>
    <alternativeName>
        <fullName evidence="7">tRNA (guanine(46)-N(7))-methyltransferase</fullName>
    </alternativeName>
    <alternativeName>
        <fullName evidence="7">tRNA(m7G46)-methyltransferase</fullName>
    </alternativeName>
</protein>
<name>A0AAJ1RAQ0_9LACO</name>
<reference evidence="9 10" key="1">
    <citation type="journal article" date="2019" name="Syst. Appl. Microbiol.">
        <title>Oenococcus sicerae sp. nov., isolated from French cider.</title>
        <authorList>
            <person name="Cousin F.J."/>
            <person name="Le Guellec R."/>
            <person name="Chagnot C."/>
            <person name="Goux D."/>
            <person name="Dalmasso M."/>
            <person name="Laplace J.M."/>
            <person name="Cretenet M."/>
        </authorList>
    </citation>
    <scope>NUCLEOTIDE SEQUENCE [LARGE SCALE GENOMIC DNA]</scope>
    <source>
        <strain evidence="9 10">UCMA 15228</strain>
    </source>
</reference>
<evidence type="ECO:0000313" key="10">
    <source>
        <dbReference type="Proteomes" id="UP000286907"/>
    </source>
</evidence>
<feature type="binding site" evidence="7">
    <location>
        <position position="100"/>
    </location>
    <ligand>
        <name>S-adenosyl-L-methionine</name>
        <dbReference type="ChEBI" id="CHEBI:59789"/>
    </ligand>
</feature>
<evidence type="ECO:0000256" key="3">
    <source>
        <dbReference type="ARBA" id="ARBA00022603"/>
    </source>
</evidence>
<comment type="catalytic activity">
    <reaction evidence="1 7">
        <text>guanosine(46) in tRNA + S-adenosyl-L-methionine = N(7)-methylguanosine(46) in tRNA + S-adenosyl-L-homocysteine</text>
        <dbReference type="Rhea" id="RHEA:42708"/>
        <dbReference type="Rhea" id="RHEA-COMP:10188"/>
        <dbReference type="Rhea" id="RHEA-COMP:10189"/>
        <dbReference type="ChEBI" id="CHEBI:57856"/>
        <dbReference type="ChEBI" id="CHEBI:59789"/>
        <dbReference type="ChEBI" id="CHEBI:74269"/>
        <dbReference type="ChEBI" id="CHEBI:74480"/>
        <dbReference type="EC" id="2.1.1.33"/>
    </reaction>
</comment>
<dbReference type="PANTHER" id="PTHR23417:SF14">
    <property type="entry name" value="PENTACOTRIPEPTIDE-REPEAT REGION OF PRORP DOMAIN-CONTAINING PROTEIN"/>
    <property type="match status" value="1"/>
</dbReference>
<dbReference type="EC" id="2.1.1.33" evidence="7"/>
<dbReference type="InterPro" id="IPR003358">
    <property type="entry name" value="tRNA_(Gua-N-7)_MeTrfase_Trmb"/>
</dbReference>
<comment type="function">
    <text evidence="2 7">Catalyzes the formation of N(7)-methylguanine at position 46 (m7G46) in tRNA.</text>
</comment>
<feature type="binding site" evidence="7">
    <location>
        <position position="46"/>
    </location>
    <ligand>
        <name>S-adenosyl-L-methionine</name>
        <dbReference type="ChEBI" id="CHEBI:59789"/>
    </ligand>
</feature>